<dbReference type="Proteomes" id="UP000290560">
    <property type="component" value="Unassembled WGS sequence"/>
</dbReference>
<feature type="region of interest" description="Disordered" evidence="1">
    <location>
        <begin position="35"/>
        <end position="91"/>
    </location>
</feature>
<proteinExistence type="predicted"/>
<gene>
    <name evidence="2" type="ORF">BHM03_00012867</name>
</gene>
<dbReference type="EMBL" id="KV875671">
    <property type="protein sequence ID" value="RZR72360.1"/>
    <property type="molecule type" value="Genomic_DNA"/>
</dbReference>
<reference evidence="2" key="1">
    <citation type="journal article" date="2018" name="Data Brief">
        <title>Genome sequence data from 17 accessions of Ensete ventricosum, a staple food crop for millions in Ethiopia.</title>
        <authorList>
            <person name="Yemataw Z."/>
            <person name="Muzemil S."/>
            <person name="Ambachew D."/>
            <person name="Tripathi L."/>
            <person name="Tesfaye K."/>
            <person name="Chala A."/>
            <person name="Farbos A."/>
            <person name="O'Neill P."/>
            <person name="Moore K."/>
            <person name="Grant M."/>
            <person name="Studholme D.J."/>
        </authorList>
    </citation>
    <scope>NUCLEOTIDE SEQUENCE [LARGE SCALE GENOMIC DNA]</scope>
    <source>
        <tissue evidence="2">Leaf</tissue>
    </source>
</reference>
<name>A0A445MDK4_ENSVE</name>
<protein>
    <submittedName>
        <fullName evidence="2">Uncharacterized protein</fullName>
    </submittedName>
</protein>
<evidence type="ECO:0000256" key="1">
    <source>
        <dbReference type="SAM" id="MobiDB-lite"/>
    </source>
</evidence>
<dbReference type="AlphaFoldDB" id="A0A445MDK4"/>
<feature type="compositionally biased region" description="Basic and acidic residues" evidence="1">
    <location>
        <begin position="46"/>
        <end position="74"/>
    </location>
</feature>
<sequence>MHACCSCFSQSYRPLPSKEEKGCRDHSTQGLIADASLALADDDSGTGEREKVDRVEEPLRALADDDKKRGEREGKRRRQPEPSRLIIFDQY</sequence>
<organism evidence="2">
    <name type="scientific">Ensete ventricosum</name>
    <name type="common">Abyssinian banana</name>
    <name type="synonym">Musa ensete</name>
    <dbReference type="NCBI Taxonomy" id="4639"/>
    <lineage>
        <taxon>Eukaryota</taxon>
        <taxon>Viridiplantae</taxon>
        <taxon>Streptophyta</taxon>
        <taxon>Embryophyta</taxon>
        <taxon>Tracheophyta</taxon>
        <taxon>Spermatophyta</taxon>
        <taxon>Magnoliopsida</taxon>
        <taxon>Liliopsida</taxon>
        <taxon>Zingiberales</taxon>
        <taxon>Musaceae</taxon>
        <taxon>Ensete</taxon>
    </lineage>
</organism>
<accession>A0A445MDK4</accession>
<evidence type="ECO:0000313" key="2">
    <source>
        <dbReference type="EMBL" id="RZR72360.1"/>
    </source>
</evidence>